<dbReference type="SUPFAM" id="SSF51445">
    <property type="entry name" value="(Trans)glycosidases"/>
    <property type="match status" value="1"/>
</dbReference>
<dbReference type="InterPro" id="IPR017853">
    <property type="entry name" value="GH"/>
</dbReference>
<sequence length="320" mass="35789">MNQKASSGYQRAPATTVLLWLWSRLHKFAAPLVALLASASILTVQVGLAGKPAPQHGSTKATWLWEAERLADARSRTEIVQFAKSEQVGRIFVQIDTDAEVSHYRQFIRTAAEAGIRVHALAGAPDWVLPQRRHVMAETVEWVRAYNRSAEGVERFDGIQIDVEPYLLDEWKQEQTRIAADWVETVKQFRQLVDNAGGLLAGAALPFWLDELRSPGRSVTMAETIMSELDEVALMTYRNRADAVIGLADKELGIGNRIGTKVFVGVETNRTDEGEHVSFYGADSSELNRQMAEIEEKLRNHRSYAGIAVHDYTGWSKMKP</sequence>
<dbReference type="RefSeq" id="WP_190929916.1">
    <property type="nucleotide sequence ID" value="NZ_JACXJA010000028.1"/>
</dbReference>
<name>A0A927CDL3_9BACL</name>
<dbReference type="AlphaFoldDB" id="A0A927CDL3"/>
<dbReference type="EMBL" id="JACXJA010000028">
    <property type="protein sequence ID" value="MBD2864291.1"/>
    <property type="molecule type" value="Genomic_DNA"/>
</dbReference>
<dbReference type="Proteomes" id="UP000639396">
    <property type="component" value="Unassembled WGS sequence"/>
</dbReference>
<evidence type="ECO:0000313" key="1">
    <source>
        <dbReference type="EMBL" id="MBD2864291.1"/>
    </source>
</evidence>
<evidence type="ECO:0008006" key="3">
    <source>
        <dbReference type="Google" id="ProtNLM"/>
    </source>
</evidence>
<evidence type="ECO:0000313" key="2">
    <source>
        <dbReference type="Proteomes" id="UP000639396"/>
    </source>
</evidence>
<accession>A0A927CDL3</accession>
<organism evidence="1 2">
    <name type="scientific">Paenibacillus oceani</name>
    <dbReference type="NCBI Taxonomy" id="2772510"/>
    <lineage>
        <taxon>Bacteria</taxon>
        <taxon>Bacillati</taxon>
        <taxon>Bacillota</taxon>
        <taxon>Bacilli</taxon>
        <taxon>Bacillales</taxon>
        <taxon>Paenibacillaceae</taxon>
        <taxon>Paenibacillus</taxon>
    </lineage>
</organism>
<reference evidence="1" key="1">
    <citation type="submission" date="2020-09" db="EMBL/GenBank/DDBJ databases">
        <title>A novel bacterium of genus Paenibacillus, isolated from South China Sea.</title>
        <authorList>
            <person name="Huang H."/>
            <person name="Mo K."/>
            <person name="Hu Y."/>
        </authorList>
    </citation>
    <scope>NUCLEOTIDE SEQUENCE</scope>
    <source>
        <strain evidence="1">IB182363</strain>
    </source>
</reference>
<gene>
    <name evidence="1" type="ORF">IDH45_20105</name>
</gene>
<proteinExistence type="predicted"/>
<protein>
    <recommendedName>
        <fullName evidence="3">Amidase</fullName>
    </recommendedName>
</protein>
<comment type="caution">
    <text evidence="1">The sequence shown here is derived from an EMBL/GenBank/DDBJ whole genome shotgun (WGS) entry which is preliminary data.</text>
</comment>
<keyword evidence="2" id="KW-1185">Reference proteome</keyword>
<dbReference type="Gene3D" id="3.20.20.80">
    <property type="entry name" value="Glycosidases"/>
    <property type="match status" value="1"/>
</dbReference>